<evidence type="ECO:0000313" key="3">
    <source>
        <dbReference type="EMBL" id="GJN53136.1"/>
    </source>
</evidence>
<keyword evidence="5" id="KW-1185">Reference proteome</keyword>
<dbReference type="InterPro" id="IPR007325">
    <property type="entry name" value="KFase/CYL"/>
</dbReference>
<accession>A0A6J4EDC6</accession>
<dbReference type="PANTHER" id="PTHR43564:SF2">
    <property type="entry name" value="BLR6059 PROTEIN"/>
    <property type="match status" value="1"/>
</dbReference>
<protein>
    <submittedName>
        <fullName evidence="2">Cyclase</fullName>
    </submittedName>
</protein>
<dbReference type="GO" id="GO:0004061">
    <property type="term" value="F:arylformamidase activity"/>
    <property type="evidence" value="ECO:0007669"/>
    <property type="project" value="InterPro"/>
</dbReference>
<evidence type="ECO:0000256" key="1">
    <source>
        <dbReference type="SAM" id="SignalP"/>
    </source>
</evidence>
<proteinExistence type="predicted"/>
<organism evidence="2 4">
    <name type="scientific">Pseudomonas tohonis</name>
    <dbReference type="NCBI Taxonomy" id="2725477"/>
    <lineage>
        <taxon>Bacteria</taxon>
        <taxon>Pseudomonadati</taxon>
        <taxon>Pseudomonadota</taxon>
        <taxon>Gammaproteobacteria</taxon>
        <taxon>Pseudomonadales</taxon>
        <taxon>Pseudomonadaceae</taxon>
        <taxon>Pseudomonas</taxon>
    </lineage>
</organism>
<dbReference type="EMBL" id="BQKM01000005">
    <property type="protein sequence ID" value="GJN53136.1"/>
    <property type="molecule type" value="Genomic_DNA"/>
</dbReference>
<dbReference type="RefSeq" id="WP_173178574.1">
    <property type="nucleotide sequence ID" value="NZ_AP023189.1"/>
</dbReference>
<dbReference type="Pfam" id="PF04199">
    <property type="entry name" value="Cyclase"/>
    <property type="match status" value="1"/>
</dbReference>
<dbReference type="PANTHER" id="PTHR43564">
    <property type="entry name" value="KYNURENINE FORMAMIDASE-LIKE PROTEIN"/>
    <property type="match status" value="1"/>
</dbReference>
<dbReference type="KEGG" id="ptw:TUM18999_58310"/>
<dbReference type="SUPFAM" id="SSF102198">
    <property type="entry name" value="Putative cyclase"/>
    <property type="match status" value="1"/>
</dbReference>
<dbReference type="AlphaFoldDB" id="A0A6J4EDC6"/>
<dbReference type="Proteomes" id="UP001054892">
    <property type="component" value="Unassembled WGS sequence"/>
</dbReference>
<dbReference type="Proteomes" id="UP000509383">
    <property type="component" value="Chromosome"/>
</dbReference>
<feature type="signal peptide" evidence="1">
    <location>
        <begin position="1"/>
        <end position="23"/>
    </location>
</feature>
<dbReference type="GO" id="GO:0019441">
    <property type="term" value="P:L-tryptophan catabolic process to kynurenine"/>
    <property type="evidence" value="ECO:0007669"/>
    <property type="project" value="InterPro"/>
</dbReference>
<feature type="chain" id="PRO_5026690889" evidence="1">
    <location>
        <begin position="24"/>
        <end position="268"/>
    </location>
</feature>
<keyword evidence="1" id="KW-0732">Signal</keyword>
<dbReference type="EMBL" id="AP023189">
    <property type="protein sequence ID" value="BCG27640.1"/>
    <property type="molecule type" value="Genomic_DNA"/>
</dbReference>
<name>A0A6J4EDC6_9PSED</name>
<dbReference type="InterPro" id="IPR037175">
    <property type="entry name" value="KFase_sf"/>
</dbReference>
<sequence length="268" mass="29832">MSIRTLGRLALTASLSLPLLAQAAQPGLWDTYATLKAKTWVDLTHAYDEQVPHWKGFENAQRKTLYTVDKDGFQVDLYTHVGQWGTHVDPPVHFHKGLRGIDQIDVKEQLLPLVVLDIHEQAAKNPDYVLTLADVKAWEAKHGPVPEGAFVALRSDWSKRWPSQEKIQNADAQGVAHYPGWSKEALVYLYETRKITASGHETTDTDPGIATSKDDYSLESYILGKDHYQIELLANLDQVPEAGALVVVSFPKIARGTGFPARVFAILP</sequence>
<evidence type="ECO:0000313" key="4">
    <source>
        <dbReference type="Proteomes" id="UP000509383"/>
    </source>
</evidence>
<reference evidence="2 4" key="1">
    <citation type="submission" date="2020-05" db="EMBL/GenBank/DDBJ databases">
        <title>Characterization of novel class B3 metallo-beta-lactamase from novel Pseudomonas species.</title>
        <authorList>
            <person name="Yamada K."/>
            <person name="Aoki K."/>
            <person name="Ishii Y."/>
        </authorList>
    </citation>
    <scope>NUCLEOTIDE SEQUENCE [LARGE SCALE GENOMIC DNA]</scope>
    <source>
        <strain evidence="2 4">TUM18999</strain>
        <strain evidence="3 5">TUM20286</strain>
    </source>
</reference>
<gene>
    <name evidence="2" type="ORF">TUM18999_58310</name>
    <name evidence="3" type="ORF">TUM20286_28880</name>
</gene>
<evidence type="ECO:0000313" key="2">
    <source>
        <dbReference type="EMBL" id="BCG27640.1"/>
    </source>
</evidence>
<evidence type="ECO:0000313" key="5">
    <source>
        <dbReference type="Proteomes" id="UP001054892"/>
    </source>
</evidence>
<dbReference type="Gene3D" id="3.50.30.50">
    <property type="entry name" value="Putative cyclase"/>
    <property type="match status" value="1"/>
</dbReference>